<comment type="caution">
    <text evidence="3">The sequence shown here is derived from an EMBL/GenBank/DDBJ whole genome shotgun (WGS) entry which is preliminary data.</text>
</comment>
<proteinExistence type="predicted"/>
<keyword evidence="4" id="KW-1185">Reference proteome</keyword>
<accession>A0ABS0GNV1</accession>
<feature type="compositionally biased region" description="Pro residues" evidence="1">
    <location>
        <begin position="1"/>
        <end position="11"/>
    </location>
</feature>
<sequence length="54" mass="5566">MHVQPPPPRPLPAQDLPGLDSAEGGARTLTLGIGMVGGAVLLVVMCLLCSRVLF</sequence>
<name>A0ABS0GNV1_9ACTN</name>
<dbReference type="EMBL" id="JADPUN010000041">
    <property type="protein sequence ID" value="MBF9127771.1"/>
    <property type="molecule type" value="Genomic_DNA"/>
</dbReference>
<evidence type="ECO:0000256" key="1">
    <source>
        <dbReference type="SAM" id="MobiDB-lite"/>
    </source>
</evidence>
<evidence type="ECO:0000256" key="2">
    <source>
        <dbReference type="SAM" id="Phobius"/>
    </source>
</evidence>
<evidence type="ECO:0000313" key="3">
    <source>
        <dbReference type="EMBL" id="MBF9127771.1"/>
    </source>
</evidence>
<keyword evidence="2" id="KW-0472">Membrane</keyword>
<keyword evidence="2" id="KW-1133">Transmembrane helix</keyword>
<keyword evidence="2" id="KW-0812">Transmembrane</keyword>
<reference evidence="3 4" key="1">
    <citation type="submission" date="2020-11" db="EMBL/GenBank/DDBJ databases">
        <title>A novel isolate from a Black sea contaminated sediment with potential to produce alkanes: Plantactinospora alkalitolerans sp. nov.</title>
        <authorList>
            <person name="Carro L."/>
            <person name="Veyisoglu A."/>
            <person name="Guven K."/>
            <person name="Schumann P."/>
            <person name="Klenk H.-P."/>
            <person name="Sahin N."/>
        </authorList>
    </citation>
    <scope>NUCLEOTIDE SEQUENCE [LARGE SCALE GENOMIC DNA]</scope>
    <source>
        <strain evidence="3 4">S1510</strain>
    </source>
</reference>
<feature type="transmembrane region" description="Helical" evidence="2">
    <location>
        <begin position="29"/>
        <end position="53"/>
    </location>
</feature>
<organism evidence="3 4">
    <name type="scientific">Plantactinospora alkalitolerans</name>
    <dbReference type="NCBI Taxonomy" id="2789879"/>
    <lineage>
        <taxon>Bacteria</taxon>
        <taxon>Bacillati</taxon>
        <taxon>Actinomycetota</taxon>
        <taxon>Actinomycetes</taxon>
        <taxon>Micromonosporales</taxon>
        <taxon>Micromonosporaceae</taxon>
        <taxon>Plantactinospora</taxon>
    </lineage>
</organism>
<feature type="region of interest" description="Disordered" evidence="1">
    <location>
        <begin position="1"/>
        <end position="20"/>
    </location>
</feature>
<gene>
    <name evidence="3" type="ORF">I0C86_01980</name>
</gene>
<evidence type="ECO:0000313" key="4">
    <source>
        <dbReference type="Proteomes" id="UP000638560"/>
    </source>
</evidence>
<dbReference type="Proteomes" id="UP000638560">
    <property type="component" value="Unassembled WGS sequence"/>
</dbReference>
<protein>
    <submittedName>
        <fullName evidence="3">Uncharacterized protein</fullName>
    </submittedName>
</protein>